<dbReference type="EMBL" id="JBEDNZ010000015">
    <property type="protein sequence ID" value="KAL0829154.1"/>
    <property type="molecule type" value="Genomic_DNA"/>
</dbReference>
<evidence type="ECO:0000259" key="7">
    <source>
        <dbReference type="PROSITE" id="PS50103"/>
    </source>
</evidence>
<evidence type="ECO:0000256" key="1">
    <source>
        <dbReference type="ARBA" id="ARBA00022723"/>
    </source>
</evidence>
<dbReference type="Gene3D" id="4.10.1000.10">
    <property type="entry name" value="Zinc finger, CCCH-type"/>
    <property type="match status" value="2"/>
</dbReference>
<feature type="zinc finger region" description="C3H1-type" evidence="5">
    <location>
        <begin position="218"/>
        <end position="246"/>
    </location>
</feature>
<feature type="compositionally biased region" description="Polar residues" evidence="6">
    <location>
        <begin position="312"/>
        <end position="332"/>
    </location>
</feature>
<dbReference type="PROSITE" id="PS50103">
    <property type="entry name" value="ZF_C3H1"/>
    <property type="match status" value="2"/>
</dbReference>
<feature type="domain" description="C3H1-type" evidence="7">
    <location>
        <begin position="256"/>
        <end position="284"/>
    </location>
</feature>
<gene>
    <name evidence="8" type="ORF">ABMA28_004005</name>
</gene>
<feature type="zinc finger region" description="C3H1-type" evidence="5">
    <location>
        <begin position="256"/>
        <end position="284"/>
    </location>
</feature>
<organism evidence="8 9">
    <name type="scientific">Loxostege sticticalis</name>
    <name type="common">Beet webworm moth</name>
    <dbReference type="NCBI Taxonomy" id="481309"/>
    <lineage>
        <taxon>Eukaryota</taxon>
        <taxon>Metazoa</taxon>
        <taxon>Ecdysozoa</taxon>
        <taxon>Arthropoda</taxon>
        <taxon>Hexapoda</taxon>
        <taxon>Insecta</taxon>
        <taxon>Pterygota</taxon>
        <taxon>Neoptera</taxon>
        <taxon>Endopterygota</taxon>
        <taxon>Lepidoptera</taxon>
        <taxon>Glossata</taxon>
        <taxon>Ditrysia</taxon>
        <taxon>Pyraloidea</taxon>
        <taxon>Crambidae</taxon>
        <taxon>Pyraustinae</taxon>
        <taxon>Loxostege</taxon>
    </lineage>
</organism>
<dbReference type="InterPro" id="IPR036855">
    <property type="entry name" value="Znf_CCCH_sf"/>
</dbReference>
<accession>A0ABD0STZ2</accession>
<dbReference type="FunFam" id="4.10.1000.10:FF:000002">
    <property type="entry name" value="Zinc finger protein 36, C3H1 type-like 1"/>
    <property type="match status" value="1"/>
</dbReference>
<feature type="region of interest" description="Disordered" evidence="6">
    <location>
        <begin position="307"/>
        <end position="343"/>
    </location>
</feature>
<dbReference type="Proteomes" id="UP001549921">
    <property type="component" value="Unassembled WGS sequence"/>
</dbReference>
<dbReference type="InterPro" id="IPR045877">
    <property type="entry name" value="ZFP36-like"/>
</dbReference>
<dbReference type="Pfam" id="PF00642">
    <property type="entry name" value="zf-CCCH"/>
    <property type="match status" value="2"/>
</dbReference>
<keyword evidence="4 5" id="KW-0862">Zinc</keyword>
<dbReference type="SUPFAM" id="SSF90229">
    <property type="entry name" value="CCCH zinc finger"/>
    <property type="match status" value="2"/>
</dbReference>
<evidence type="ECO:0000313" key="9">
    <source>
        <dbReference type="Proteomes" id="UP001549921"/>
    </source>
</evidence>
<dbReference type="SMART" id="SM00356">
    <property type="entry name" value="ZnF_C3H1"/>
    <property type="match status" value="2"/>
</dbReference>
<keyword evidence="3 5" id="KW-0863">Zinc-finger</keyword>
<keyword evidence="1 5" id="KW-0479">Metal-binding</keyword>
<dbReference type="InterPro" id="IPR000571">
    <property type="entry name" value="Znf_CCCH"/>
</dbReference>
<evidence type="ECO:0000256" key="5">
    <source>
        <dbReference type="PROSITE-ProRule" id="PRU00723"/>
    </source>
</evidence>
<protein>
    <recommendedName>
        <fullName evidence="7">C3H1-type domain-containing protein</fullName>
    </recommendedName>
</protein>
<dbReference type="PANTHER" id="PTHR12547:SF18">
    <property type="entry name" value="PROTEIN TIS11"/>
    <property type="match status" value="1"/>
</dbReference>
<dbReference type="GO" id="GO:0008270">
    <property type="term" value="F:zinc ion binding"/>
    <property type="evidence" value="ECO:0007669"/>
    <property type="project" value="UniProtKB-KW"/>
</dbReference>
<evidence type="ECO:0000313" key="8">
    <source>
        <dbReference type="EMBL" id="KAL0829154.1"/>
    </source>
</evidence>
<dbReference type="FunFam" id="4.10.1000.10:FF:000001">
    <property type="entry name" value="zinc finger CCCH domain-containing protein 15-like"/>
    <property type="match status" value="1"/>
</dbReference>
<evidence type="ECO:0000256" key="2">
    <source>
        <dbReference type="ARBA" id="ARBA00022737"/>
    </source>
</evidence>
<dbReference type="AlphaFoldDB" id="A0ABD0STZ2"/>
<proteinExistence type="predicted"/>
<keyword evidence="2" id="KW-0677">Repeat</keyword>
<reference evidence="8 9" key="1">
    <citation type="submission" date="2024-06" db="EMBL/GenBank/DDBJ databases">
        <title>A chromosome-level genome assembly of beet webworm, Loxostege sticticalis.</title>
        <authorList>
            <person name="Zhang Y."/>
        </authorList>
    </citation>
    <scope>NUCLEOTIDE SEQUENCE [LARGE SCALE GENOMIC DNA]</scope>
    <source>
        <strain evidence="8">AQ028</strain>
        <tissue evidence="8">Male pupae</tissue>
    </source>
</reference>
<sequence length="379" mass="41462">MMQNIFVLEQGSGQRVSCRTCSVVMPCVVCEWANDLINSLNTPIGDSFSALNNMHVVLCWCNYKRSVGRSKPTCLLMLSIAEQVLPHHTVNITPDDVCTQCIVLPSAITLGTSETWIECSSWFCMMSTAIMHQSALYDFGDLFLKNQTRPVQTMNGALGPVGGTTVTGGVGWEQHPVLARAASVPAHRALAGLLDRLGHRRLERTTSEPAPPPPATSRYKTELCRPFEEAGVCKYGDKCQFAHGIRELRNLQRHPKYKTELCRTFHSVGFCPYGPRCHFVHNAEEARRREPPSPGGSLASLSSGASLASYMSDGSRSPRSPHSPLTPQSPITPHSPPALSPPANATAFAFRRAHSPDPEEERLPVFNRLSSAFGDLIIA</sequence>
<name>A0ABD0STZ2_LOXSC</name>
<dbReference type="PANTHER" id="PTHR12547">
    <property type="entry name" value="CCCH ZINC FINGER/TIS11-RELATED"/>
    <property type="match status" value="1"/>
</dbReference>
<feature type="domain" description="C3H1-type" evidence="7">
    <location>
        <begin position="218"/>
        <end position="246"/>
    </location>
</feature>
<evidence type="ECO:0000256" key="4">
    <source>
        <dbReference type="ARBA" id="ARBA00022833"/>
    </source>
</evidence>
<evidence type="ECO:0000256" key="6">
    <source>
        <dbReference type="SAM" id="MobiDB-lite"/>
    </source>
</evidence>
<evidence type="ECO:0000256" key="3">
    <source>
        <dbReference type="ARBA" id="ARBA00022771"/>
    </source>
</evidence>
<comment type="caution">
    <text evidence="8">The sequence shown here is derived from an EMBL/GenBank/DDBJ whole genome shotgun (WGS) entry which is preliminary data.</text>
</comment>